<feature type="compositionally biased region" description="Polar residues" evidence="1">
    <location>
        <begin position="228"/>
        <end position="238"/>
    </location>
</feature>
<organism evidence="3 4">
    <name type="scientific">Hirundo rustica rustica</name>
    <dbReference type="NCBI Taxonomy" id="333673"/>
    <lineage>
        <taxon>Eukaryota</taxon>
        <taxon>Metazoa</taxon>
        <taxon>Chordata</taxon>
        <taxon>Craniata</taxon>
        <taxon>Vertebrata</taxon>
        <taxon>Euteleostomi</taxon>
        <taxon>Archelosauria</taxon>
        <taxon>Archosauria</taxon>
        <taxon>Dinosauria</taxon>
        <taxon>Saurischia</taxon>
        <taxon>Theropoda</taxon>
        <taxon>Coelurosauria</taxon>
        <taxon>Aves</taxon>
        <taxon>Neognathae</taxon>
        <taxon>Neoaves</taxon>
        <taxon>Telluraves</taxon>
        <taxon>Australaves</taxon>
        <taxon>Passeriformes</taxon>
        <taxon>Sylvioidea</taxon>
        <taxon>Hirundinidae</taxon>
        <taxon>Hirundo</taxon>
    </lineage>
</organism>
<name>A0A3M0JEL7_HIRRU</name>
<feature type="region of interest" description="Disordered" evidence="1">
    <location>
        <begin position="201"/>
        <end position="238"/>
    </location>
</feature>
<dbReference type="EMBL" id="QRBI01000211">
    <property type="protein sequence ID" value="RMB93166.1"/>
    <property type="molecule type" value="Genomic_DNA"/>
</dbReference>
<gene>
    <name evidence="3" type="ORF">DUI87_30395</name>
</gene>
<feature type="compositionally biased region" description="Polar residues" evidence="1">
    <location>
        <begin position="202"/>
        <end position="212"/>
    </location>
</feature>
<keyword evidence="2" id="KW-0732">Signal</keyword>
<evidence type="ECO:0000313" key="4">
    <source>
        <dbReference type="Proteomes" id="UP000269221"/>
    </source>
</evidence>
<evidence type="ECO:0000256" key="2">
    <source>
        <dbReference type="SAM" id="SignalP"/>
    </source>
</evidence>
<sequence length="363" mass="39024">MARAGAVSDGGVLLAALVLLLAAVAACWALGHWQPRRRQSRTPKRNNVPRVWPRGSRRNRGAPAAPRRSRPRATPGKRPRAPASPLHLSCCCRPCVAAAQELQELMLLHWARQGTCVPLYTGMWQALWKELEKLVKPGHLPCCGSFSSSQSLHPSKRLLPATFSIPGRASSLARMAQQRTPAIPAGSCGCQRPSILPGASAISDSLHPSQRLSETRPPAEGAEPVDRSPSSLGLTDFNSTGTTLTLNVARESPGVQDTVLAMPAVPAGNSLSLVVETILETPRKMVHLQEAAPPQPWTTSKASRGAAQKKELQDLYQRCRQLGSGGFGTVFSGIRLLDGRPPDDTRVPMEIVLMECGGAELFY</sequence>
<dbReference type="AlphaFoldDB" id="A0A3M0JEL7"/>
<feature type="region of interest" description="Disordered" evidence="1">
    <location>
        <begin position="38"/>
        <end position="85"/>
    </location>
</feature>
<dbReference type="Proteomes" id="UP000269221">
    <property type="component" value="Unassembled WGS sequence"/>
</dbReference>
<reference evidence="3 4" key="1">
    <citation type="submission" date="2018-07" db="EMBL/GenBank/DDBJ databases">
        <title>A high quality draft genome assembly of the barn swallow (H. rustica rustica).</title>
        <authorList>
            <person name="Formenti G."/>
            <person name="Chiara M."/>
            <person name="Poveda L."/>
            <person name="Francoijs K.-J."/>
            <person name="Bonisoli-Alquati A."/>
            <person name="Canova L."/>
            <person name="Gianfranceschi L."/>
            <person name="Horner D.S."/>
            <person name="Saino N."/>
        </authorList>
    </citation>
    <scope>NUCLEOTIDE SEQUENCE [LARGE SCALE GENOMIC DNA]</scope>
    <source>
        <strain evidence="3">Chelidonia</strain>
        <tissue evidence="3">Blood</tissue>
    </source>
</reference>
<dbReference type="OrthoDB" id="9217268at2759"/>
<feature type="chain" id="PRO_5018136960" description="Protein kinase domain-containing protein" evidence="2">
    <location>
        <begin position="30"/>
        <end position="363"/>
    </location>
</feature>
<feature type="signal peptide" evidence="2">
    <location>
        <begin position="1"/>
        <end position="29"/>
    </location>
</feature>
<accession>A0A3M0JEL7</accession>
<feature type="compositionally biased region" description="Basic residues" evidence="1">
    <location>
        <begin position="67"/>
        <end position="80"/>
    </location>
</feature>
<keyword evidence="4" id="KW-1185">Reference proteome</keyword>
<evidence type="ECO:0000313" key="3">
    <source>
        <dbReference type="EMBL" id="RMB93166.1"/>
    </source>
</evidence>
<dbReference type="PROSITE" id="PS51257">
    <property type="entry name" value="PROKAR_LIPOPROTEIN"/>
    <property type="match status" value="1"/>
</dbReference>
<evidence type="ECO:0008006" key="5">
    <source>
        <dbReference type="Google" id="ProtNLM"/>
    </source>
</evidence>
<comment type="caution">
    <text evidence="3">The sequence shown here is derived from an EMBL/GenBank/DDBJ whole genome shotgun (WGS) entry which is preliminary data.</text>
</comment>
<protein>
    <recommendedName>
        <fullName evidence="5">Protein kinase domain-containing protein</fullName>
    </recommendedName>
</protein>
<proteinExistence type="predicted"/>
<evidence type="ECO:0000256" key="1">
    <source>
        <dbReference type="SAM" id="MobiDB-lite"/>
    </source>
</evidence>
<dbReference type="Gene3D" id="3.30.200.20">
    <property type="entry name" value="Phosphorylase Kinase, domain 1"/>
    <property type="match status" value="1"/>
</dbReference>